<dbReference type="KEGG" id="pgr:PGTG_05252"/>
<accession>E3K6M1</accession>
<reference evidence="2" key="2">
    <citation type="journal article" date="2011" name="Proc. Natl. Acad. Sci. U.S.A.">
        <title>Obligate biotrophy features unraveled by the genomic analysis of rust fungi.</title>
        <authorList>
            <person name="Duplessis S."/>
            <person name="Cuomo C.A."/>
            <person name="Lin Y.-C."/>
            <person name="Aerts A."/>
            <person name="Tisserant E."/>
            <person name="Veneault-Fourrey C."/>
            <person name="Joly D.L."/>
            <person name="Hacquard S."/>
            <person name="Amselem J."/>
            <person name="Cantarel B.L."/>
            <person name="Chiu R."/>
            <person name="Coutinho P.M."/>
            <person name="Feau N."/>
            <person name="Field M."/>
            <person name="Frey P."/>
            <person name="Gelhaye E."/>
            <person name="Goldberg J."/>
            <person name="Grabherr M.G."/>
            <person name="Kodira C.D."/>
            <person name="Kohler A."/>
            <person name="Kuees U."/>
            <person name="Lindquist E.A."/>
            <person name="Lucas S.M."/>
            <person name="Mago R."/>
            <person name="Mauceli E."/>
            <person name="Morin E."/>
            <person name="Murat C."/>
            <person name="Pangilinan J.L."/>
            <person name="Park R."/>
            <person name="Pearson M."/>
            <person name="Quesneville H."/>
            <person name="Rouhier N."/>
            <person name="Sakthikumar S."/>
            <person name="Salamov A.A."/>
            <person name="Schmutz J."/>
            <person name="Selles B."/>
            <person name="Shapiro H."/>
            <person name="Tanguay P."/>
            <person name="Tuskan G.A."/>
            <person name="Henrissat B."/>
            <person name="Van de Peer Y."/>
            <person name="Rouze P."/>
            <person name="Ellis J.G."/>
            <person name="Dodds P.N."/>
            <person name="Schein J.E."/>
            <person name="Zhong S."/>
            <person name="Hamelin R.C."/>
            <person name="Grigoriev I.V."/>
            <person name="Szabo L.J."/>
            <person name="Martin F."/>
        </authorList>
    </citation>
    <scope>NUCLEOTIDE SEQUENCE [LARGE SCALE GENOMIC DNA]</scope>
    <source>
        <strain evidence="2">CRL 75-36-700-3 / race SCCL</strain>
    </source>
</reference>
<proteinExistence type="predicted"/>
<dbReference type="InParanoid" id="E3K6M1"/>
<dbReference type="EMBL" id="DS178274">
    <property type="protein sequence ID" value="EFP80027.1"/>
    <property type="molecule type" value="Genomic_DNA"/>
</dbReference>
<protein>
    <submittedName>
        <fullName evidence="1">Uncharacterized protein</fullName>
    </submittedName>
</protein>
<evidence type="ECO:0000313" key="2">
    <source>
        <dbReference type="Proteomes" id="UP000008783"/>
    </source>
</evidence>
<dbReference type="VEuPathDB" id="FungiDB:PGTG_05252"/>
<evidence type="ECO:0000313" key="1">
    <source>
        <dbReference type="EMBL" id="EFP80027.1"/>
    </source>
</evidence>
<sequence>MTTGHVTDLAPLIGKKGVNGMMIQNGLHSAVAVMLNAEVDIDMMNATATVVQETMGLTAVGTEIVILP</sequence>
<name>E3K6M1_PUCGT</name>
<keyword evidence="2" id="KW-1185">Reference proteome</keyword>
<dbReference type="HOGENOM" id="CLU_2832383_0_0_1"/>
<dbReference type="OrthoDB" id="2508681at2759"/>
<dbReference type="GeneID" id="10534044"/>
<dbReference type="RefSeq" id="XP_003324446.1">
    <property type="nucleotide sequence ID" value="XM_003324398.1"/>
</dbReference>
<reference key="1">
    <citation type="submission" date="2007-01" db="EMBL/GenBank/DDBJ databases">
        <title>The Genome Sequence of Puccinia graminis f. sp. tritici Strain CRL 75-36-700-3.</title>
        <authorList>
            <consortium name="The Broad Institute Genome Sequencing Platform"/>
            <person name="Birren B."/>
            <person name="Lander E."/>
            <person name="Galagan J."/>
            <person name="Nusbaum C."/>
            <person name="Devon K."/>
            <person name="Cuomo C."/>
            <person name="Jaffe D."/>
            <person name="Butler J."/>
            <person name="Alvarez P."/>
            <person name="Gnerre S."/>
            <person name="Grabherr M."/>
            <person name="Mauceli E."/>
            <person name="Brockman W."/>
            <person name="Young S."/>
            <person name="LaButti K."/>
            <person name="Sykes S."/>
            <person name="DeCaprio D."/>
            <person name="Crawford M."/>
            <person name="Koehrsen M."/>
            <person name="Engels R."/>
            <person name="Montgomery P."/>
            <person name="Pearson M."/>
            <person name="Howarth C."/>
            <person name="Larson L."/>
            <person name="White J."/>
            <person name="Zeng Q."/>
            <person name="Kodira C."/>
            <person name="Yandava C."/>
            <person name="Alvarado L."/>
            <person name="O'Leary S."/>
            <person name="Szabo L."/>
            <person name="Dean R."/>
            <person name="Schein J."/>
        </authorList>
    </citation>
    <scope>NUCLEOTIDE SEQUENCE</scope>
    <source>
        <strain>CRL 75-36-700-3</strain>
    </source>
</reference>
<dbReference type="AlphaFoldDB" id="E3K6M1"/>
<gene>
    <name evidence="1" type="ORF">PGTG_05252</name>
</gene>
<organism evidence="1 2">
    <name type="scientific">Puccinia graminis f. sp. tritici (strain CRL 75-36-700-3 / race SCCL)</name>
    <name type="common">Black stem rust fungus</name>
    <dbReference type="NCBI Taxonomy" id="418459"/>
    <lineage>
        <taxon>Eukaryota</taxon>
        <taxon>Fungi</taxon>
        <taxon>Dikarya</taxon>
        <taxon>Basidiomycota</taxon>
        <taxon>Pucciniomycotina</taxon>
        <taxon>Pucciniomycetes</taxon>
        <taxon>Pucciniales</taxon>
        <taxon>Pucciniaceae</taxon>
        <taxon>Puccinia</taxon>
    </lineage>
</organism>
<dbReference type="Proteomes" id="UP000008783">
    <property type="component" value="Unassembled WGS sequence"/>
</dbReference>